<keyword evidence="3 4" id="KW-0479">Metal-binding</keyword>
<dbReference type="PRINTS" id="PR00463">
    <property type="entry name" value="EP450I"/>
</dbReference>
<accession>A0A2T5GJV6</accession>
<dbReference type="Pfam" id="PF00067">
    <property type="entry name" value="p450"/>
    <property type="match status" value="1"/>
</dbReference>
<dbReference type="PANTHER" id="PTHR24305:SF166">
    <property type="entry name" value="CYTOCHROME P450 12A4, MITOCHONDRIAL-RELATED"/>
    <property type="match status" value="1"/>
</dbReference>
<protein>
    <submittedName>
        <fullName evidence="5">Cytochrome P450</fullName>
    </submittedName>
</protein>
<dbReference type="InterPro" id="IPR036396">
    <property type="entry name" value="Cyt_P450_sf"/>
</dbReference>
<evidence type="ECO:0000256" key="2">
    <source>
        <dbReference type="ARBA" id="ARBA00010617"/>
    </source>
</evidence>
<comment type="caution">
    <text evidence="5">The sequence shown here is derived from an EMBL/GenBank/DDBJ whole genome shotgun (WGS) entry which is preliminary data.</text>
</comment>
<dbReference type="Proteomes" id="UP000244189">
    <property type="component" value="Unassembled WGS sequence"/>
</dbReference>
<keyword evidence="3 4" id="KW-0408">Iron</keyword>
<dbReference type="RefSeq" id="WP_107958323.1">
    <property type="nucleotide sequence ID" value="NZ_JASPFP010000001.1"/>
</dbReference>
<dbReference type="InterPro" id="IPR002401">
    <property type="entry name" value="Cyt_P450_E_grp-I"/>
</dbReference>
<feature type="binding site" description="axial binding residue" evidence="3">
    <location>
        <position position="396"/>
    </location>
    <ligand>
        <name>heme</name>
        <dbReference type="ChEBI" id="CHEBI:30413"/>
    </ligand>
    <ligandPart>
        <name>Fe</name>
        <dbReference type="ChEBI" id="CHEBI:18248"/>
    </ligandPart>
</feature>
<dbReference type="InterPro" id="IPR017972">
    <property type="entry name" value="Cyt_P450_CS"/>
</dbReference>
<dbReference type="Gene3D" id="1.10.630.10">
    <property type="entry name" value="Cytochrome P450"/>
    <property type="match status" value="1"/>
</dbReference>
<dbReference type="EMBL" id="QAOG01000004">
    <property type="protein sequence ID" value="PTQ59600.1"/>
    <property type="molecule type" value="Genomic_DNA"/>
</dbReference>
<sequence>MTVRFTPPYPPPHATRSSLLKRFLRGWNSWIHALFDKSYTMKMGEMHLPALSFYIANELPLVRRILETDAEIFPKHAFLHDLLDPLIGNSVFSSNGQDWHDQRAMVNPAFSHTALKRVFPMMAAAVDDLLATMRARDLSQPVAIDPLATHVAADVIFRTMFSCALDADGAREIFDAFHDYQKQAQRHSMLRLYRLPGLGYQGRARRAAERIHAVFAGIVAARYAATHDRGEDILQSLIDARHPSTGAAFTEREVMEQISTIFLAGHETAASAITWALYLLARDPALQDAIRAEAGNAPLTYESLKGLTVTRNVFRETLRLYPPLSFLVRSVTCPVDMRDKHLEPGAMLVVSPWLVQRNRDNFPEPHGFDPDRFDDPAQAQACRHAYLPFGKGPRVCIGAGFAQQEALLTLAGIVASFDLATIPGDDPEPISRLTLRAGNGVRLRLTRR</sequence>
<comment type="cofactor">
    <cofactor evidence="1 3">
        <name>heme</name>
        <dbReference type="ChEBI" id="CHEBI:30413"/>
    </cofactor>
</comment>
<keyword evidence="4" id="KW-0560">Oxidoreductase</keyword>
<evidence type="ECO:0000256" key="4">
    <source>
        <dbReference type="RuleBase" id="RU000461"/>
    </source>
</evidence>
<dbReference type="GO" id="GO:0016705">
    <property type="term" value="F:oxidoreductase activity, acting on paired donors, with incorporation or reduction of molecular oxygen"/>
    <property type="evidence" value="ECO:0007669"/>
    <property type="project" value="InterPro"/>
</dbReference>
<dbReference type="GO" id="GO:0004497">
    <property type="term" value="F:monooxygenase activity"/>
    <property type="evidence" value="ECO:0007669"/>
    <property type="project" value="UniProtKB-KW"/>
</dbReference>
<dbReference type="InterPro" id="IPR050121">
    <property type="entry name" value="Cytochrome_P450_monoxygenase"/>
</dbReference>
<dbReference type="PROSITE" id="PS00086">
    <property type="entry name" value="CYTOCHROME_P450"/>
    <property type="match status" value="1"/>
</dbReference>
<proteinExistence type="inferred from homology"/>
<dbReference type="InterPro" id="IPR001128">
    <property type="entry name" value="Cyt_P450"/>
</dbReference>
<dbReference type="AlphaFoldDB" id="A0A2T5GJV6"/>
<evidence type="ECO:0000256" key="1">
    <source>
        <dbReference type="ARBA" id="ARBA00001971"/>
    </source>
</evidence>
<organism evidence="5 6">
    <name type="scientific">Sphingomonas aurantiaca</name>
    <dbReference type="NCBI Taxonomy" id="185949"/>
    <lineage>
        <taxon>Bacteria</taxon>
        <taxon>Pseudomonadati</taxon>
        <taxon>Pseudomonadota</taxon>
        <taxon>Alphaproteobacteria</taxon>
        <taxon>Sphingomonadales</taxon>
        <taxon>Sphingomonadaceae</taxon>
        <taxon>Sphingomonas</taxon>
    </lineage>
</organism>
<gene>
    <name evidence="5" type="ORF">C8J26_2449</name>
</gene>
<dbReference type="GO" id="GO:0020037">
    <property type="term" value="F:heme binding"/>
    <property type="evidence" value="ECO:0007669"/>
    <property type="project" value="InterPro"/>
</dbReference>
<evidence type="ECO:0000256" key="3">
    <source>
        <dbReference type="PIRSR" id="PIRSR602401-1"/>
    </source>
</evidence>
<keyword evidence="6" id="KW-1185">Reference proteome</keyword>
<dbReference type="GO" id="GO:0005506">
    <property type="term" value="F:iron ion binding"/>
    <property type="evidence" value="ECO:0007669"/>
    <property type="project" value="InterPro"/>
</dbReference>
<dbReference type="PANTHER" id="PTHR24305">
    <property type="entry name" value="CYTOCHROME P450"/>
    <property type="match status" value="1"/>
</dbReference>
<comment type="similarity">
    <text evidence="2 4">Belongs to the cytochrome P450 family.</text>
</comment>
<evidence type="ECO:0000313" key="5">
    <source>
        <dbReference type="EMBL" id="PTQ59600.1"/>
    </source>
</evidence>
<evidence type="ECO:0000313" key="6">
    <source>
        <dbReference type="Proteomes" id="UP000244189"/>
    </source>
</evidence>
<dbReference type="PRINTS" id="PR00385">
    <property type="entry name" value="P450"/>
</dbReference>
<name>A0A2T5GJV6_9SPHN</name>
<keyword evidence="4" id="KW-0503">Monooxygenase</keyword>
<keyword evidence="3 4" id="KW-0349">Heme</keyword>
<reference evidence="5 6" key="1">
    <citation type="submission" date="2018-04" db="EMBL/GenBank/DDBJ databases">
        <title>Genomic Encyclopedia of Type Strains, Phase III (KMG-III): the genomes of soil and plant-associated and newly described type strains.</title>
        <authorList>
            <person name="Whitman W."/>
        </authorList>
    </citation>
    <scope>NUCLEOTIDE SEQUENCE [LARGE SCALE GENOMIC DNA]</scope>
    <source>
        <strain evidence="5 6">MA101b</strain>
    </source>
</reference>
<dbReference type="SUPFAM" id="SSF48264">
    <property type="entry name" value="Cytochrome P450"/>
    <property type="match status" value="1"/>
</dbReference>